<evidence type="ECO:0000256" key="3">
    <source>
        <dbReference type="RuleBase" id="RU004439"/>
    </source>
</evidence>
<name>A0AAR2J5Z2_PYGNA</name>
<accession>A0AAR2J5Z2</accession>
<reference evidence="7 8" key="1">
    <citation type="submission" date="2020-10" db="EMBL/GenBank/DDBJ databases">
        <title>Pygocentrus nattereri (red-bellied piranha) genome, fPygNat1, primary haplotype.</title>
        <authorList>
            <person name="Myers G."/>
            <person name="Meyer A."/>
            <person name="Karagic N."/>
            <person name="Pippel M."/>
            <person name="Winkler S."/>
            <person name="Tracey A."/>
            <person name="Wood J."/>
            <person name="Formenti G."/>
            <person name="Howe K."/>
            <person name="Fedrigo O."/>
            <person name="Jarvis E.D."/>
        </authorList>
    </citation>
    <scope>NUCLEOTIDE SEQUENCE [LARGE SCALE GENOMIC DNA]</scope>
</reference>
<feature type="region of interest" description="Disordered" evidence="4">
    <location>
        <begin position="381"/>
        <end position="400"/>
    </location>
</feature>
<dbReference type="Proteomes" id="UP001501920">
    <property type="component" value="Chromosome 20"/>
</dbReference>
<evidence type="ECO:0000313" key="8">
    <source>
        <dbReference type="Proteomes" id="UP001501920"/>
    </source>
</evidence>
<dbReference type="SUPFAM" id="SSF48726">
    <property type="entry name" value="Immunoglobulin"/>
    <property type="match status" value="1"/>
</dbReference>
<dbReference type="GO" id="GO:0006955">
    <property type="term" value="P:immune response"/>
    <property type="evidence" value="ECO:0007669"/>
    <property type="project" value="TreeGrafter"/>
</dbReference>
<dbReference type="SMART" id="SM00407">
    <property type="entry name" value="IGc1"/>
    <property type="match status" value="1"/>
</dbReference>
<dbReference type="InterPro" id="IPR007110">
    <property type="entry name" value="Ig-like_dom"/>
</dbReference>
<feature type="transmembrane region" description="Helical" evidence="5">
    <location>
        <begin position="341"/>
        <end position="365"/>
    </location>
</feature>
<keyword evidence="2" id="KW-0393">Immunoglobulin domain</keyword>
<dbReference type="InterPro" id="IPR011162">
    <property type="entry name" value="MHC_I/II-like_Ag-recog"/>
</dbReference>
<evidence type="ECO:0000256" key="1">
    <source>
        <dbReference type="ARBA" id="ARBA00023180"/>
    </source>
</evidence>
<dbReference type="Gene3D" id="2.60.40.10">
    <property type="entry name" value="Immunoglobulins"/>
    <property type="match status" value="1"/>
</dbReference>
<dbReference type="PRINTS" id="PR01638">
    <property type="entry name" value="MHCCLASSI"/>
</dbReference>
<evidence type="ECO:0000313" key="7">
    <source>
        <dbReference type="Ensembl" id="ENSPNAP00000047438.1"/>
    </source>
</evidence>
<protein>
    <recommendedName>
        <fullName evidence="6">Ig-like domain-containing protein</fullName>
    </recommendedName>
</protein>
<comment type="similarity">
    <text evidence="3">Belongs to the MHC class I family.</text>
</comment>
<dbReference type="GeneTree" id="ENSGT01120000271828"/>
<reference evidence="7" key="2">
    <citation type="submission" date="2025-08" db="UniProtKB">
        <authorList>
            <consortium name="Ensembl"/>
        </authorList>
    </citation>
    <scope>IDENTIFICATION</scope>
</reference>
<dbReference type="Ensembl" id="ENSPNAT00000084564.1">
    <property type="protein sequence ID" value="ENSPNAP00000047438.1"/>
    <property type="gene ID" value="ENSPNAG00000019700.2"/>
</dbReference>
<dbReference type="InterPro" id="IPR013783">
    <property type="entry name" value="Ig-like_fold"/>
</dbReference>
<evidence type="ECO:0000256" key="5">
    <source>
        <dbReference type="SAM" id="Phobius"/>
    </source>
</evidence>
<dbReference type="SUPFAM" id="SSF54452">
    <property type="entry name" value="MHC antigen-recognition domain"/>
    <property type="match status" value="1"/>
</dbReference>
<reference evidence="7" key="3">
    <citation type="submission" date="2025-09" db="UniProtKB">
        <authorList>
            <consortium name="Ensembl"/>
        </authorList>
    </citation>
    <scope>IDENTIFICATION</scope>
</reference>
<dbReference type="InterPro" id="IPR050208">
    <property type="entry name" value="MHC_class-I_related"/>
</dbReference>
<dbReference type="GO" id="GO:0009897">
    <property type="term" value="C:external side of plasma membrane"/>
    <property type="evidence" value="ECO:0007669"/>
    <property type="project" value="TreeGrafter"/>
</dbReference>
<dbReference type="PANTHER" id="PTHR16675:SF237">
    <property type="entry name" value="MHC CLASS I ANTIGEN TRANSCRIPT VARIANT 1-RELATED"/>
    <property type="match status" value="1"/>
</dbReference>
<keyword evidence="5" id="KW-0812">Transmembrane</keyword>
<keyword evidence="5" id="KW-0472">Membrane</keyword>
<dbReference type="InterPro" id="IPR011161">
    <property type="entry name" value="MHC_I-like_Ag-recog"/>
</dbReference>
<keyword evidence="5" id="KW-1133">Transmembrane helix</keyword>
<dbReference type="InterPro" id="IPR003006">
    <property type="entry name" value="Ig/MHC_CS"/>
</dbReference>
<evidence type="ECO:0000256" key="4">
    <source>
        <dbReference type="SAM" id="MobiDB-lite"/>
    </source>
</evidence>
<dbReference type="Gene3D" id="3.30.500.10">
    <property type="entry name" value="MHC class I-like antigen recognition-like"/>
    <property type="match status" value="1"/>
</dbReference>
<dbReference type="CDD" id="cd07698">
    <property type="entry name" value="IgC1_MHC_I_alpha3"/>
    <property type="match status" value="1"/>
</dbReference>
<dbReference type="Pfam" id="PF00129">
    <property type="entry name" value="MHC_I"/>
    <property type="match status" value="1"/>
</dbReference>
<dbReference type="InterPro" id="IPR037055">
    <property type="entry name" value="MHC_I-like_Ag-recog_sf"/>
</dbReference>
<evidence type="ECO:0000256" key="2">
    <source>
        <dbReference type="ARBA" id="ARBA00023319"/>
    </source>
</evidence>
<dbReference type="PANTHER" id="PTHR16675">
    <property type="entry name" value="MHC CLASS I-RELATED"/>
    <property type="match status" value="1"/>
</dbReference>
<evidence type="ECO:0000259" key="6">
    <source>
        <dbReference type="PROSITE" id="PS50835"/>
    </source>
</evidence>
<dbReference type="AlphaFoldDB" id="A0AAR2J5Z2"/>
<proteinExistence type="inferred from homology"/>
<organism evidence="7 8">
    <name type="scientific">Pygocentrus nattereri</name>
    <name type="common">Red-bellied piranha</name>
    <dbReference type="NCBI Taxonomy" id="42514"/>
    <lineage>
        <taxon>Eukaryota</taxon>
        <taxon>Metazoa</taxon>
        <taxon>Chordata</taxon>
        <taxon>Craniata</taxon>
        <taxon>Vertebrata</taxon>
        <taxon>Euteleostomi</taxon>
        <taxon>Actinopterygii</taxon>
        <taxon>Neopterygii</taxon>
        <taxon>Teleostei</taxon>
        <taxon>Ostariophysi</taxon>
        <taxon>Characiformes</taxon>
        <taxon>Characoidei</taxon>
        <taxon>Pygocentrus</taxon>
    </lineage>
</organism>
<dbReference type="InterPro" id="IPR036179">
    <property type="entry name" value="Ig-like_dom_sf"/>
</dbReference>
<dbReference type="GO" id="GO:0005615">
    <property type="term" value="C:extracellular space"/>
    <property type="evidence" value="ECO:0007669"/>
    <property type="project" value="TreeGrafter"/>
</dbReference>
<dbReference type="InterPro" id="IPR001039">
    <property type="entry name" value="MHC_I_a_a1/a2"/>
</dbReference>
<dbReference type="PROSITE" id="PS50835">
    <property type="entry name" value="IG_LIKE"/>
    <property type="match status" value="1"/>
</dbReference>
<dbReference type="Pfam" id="PF07654">
    <property type="entry name" value="C1-set"/>
    <property type="match status" value="1"/>
</dbReference>
<feature type="domain" description="Ig-like" evidence="6">
    <location>
        <begin position="237"/>
        <end position="326"/>
    </location>
</feature>
<sequence length="400" mass="44376">MNVNGNPGPSFSHCWLPGVGSGTTTRAKSTLCIMDYSTVTMKYLFVLAVNVHLISAASHSLQYFYIAVTPGINFPEFTVVGLVDGEQFVYYDSDIGKMIPKTEWMEKREGENYWTRETKKAQGNQESFKVGVGNLMQRFNQTGGVHTVQVMYACELHEDGTKRGYRQEGYDGEDFLSLDLNTGTWTAANAKAVSNKQKLDHKNVANYHKNYLENTCIDWLEKYVEYGRSSLERKVSPKVDLFQKDSSSPVVCHATGFFPKAVNISWQKNGEDLHEDVELRETLPNQDGTFQKRSVLTVSPEELKKNKYTCVVQHSGLEREMKLQVSDRRVLSDGGSDGGSVGIIVGVAVAVLLLVLIGCVGLVIWKRKPGFKGVLQNSSSGFKPVPISSSSDSGSDHRST</sequence>
<dbReference type="InterPro" id="IPR003597">
    <property type="entry name" value="Ig_C1-set"/>
</dbReference>
<dbReference type="FunFam" id="3.30.500.10:FF:000001">
    <property type="entry name" value="H-2 class I histocompatibility antigen, alpha chain"/>
    <property type="match status" value="1"/>
</dbReference>
<keyword evidence="8" id="KW-1185">Reference proteome</keyword>
<keyword evidence="1" id="KW-0325">Glycoprotein</keyword>
<dbReference type="PROSITE" id="PS00290">
    <property type="entry name" value="IG_MHC"/>
    <property type="match status" value="1"/>
</dbReference>